<dbReference type="PANTHER" id="PTHR21064:SF6">
    <property type="entry name" value="AMINOGLYCOSIDE PHOSPHOTRANSFERASE DOMAIN-CONTAINING PROTEIN"/>
    <property type="match status" value="1"/>
</dbReference>
<dbReference type="InterPro" id="IPR011009">
    <property type="entry name" value="Kinase-like_dom_sf"/>
</dbReference>
<comment type="caution">
    <text evidence="3">The sequence shown here is derived from an EMBL/GenBank/DDBJ whole genome shotgun (WGS) entry which is preliminary data.</text>
</comment>
<feature type="domain" description="Aminoglycoside phosphotransferase" evidence="2">
    <location>
        <begin position="7"/>
        <end position="207"/>
    </location>
</feature>
<evidence type="ECO:0000313" key="4">
    <source>
        <dbReference type="Proteomes" id="UP001312865"/>
    </source>
</evidence>
<dbReference type="Proteomes" id="UP001312865">
    <property type="component" value="Unassembled WGS sequence"/>
</dbReference>
<evidence type="ECO:0000313" key="3">
    <source>
        <dbReference type="EMBL" id="MEI5908607.1"/>
    </source>
</evidence>
<sequence>MEKSYIRLNGGFHNEVFYIPSIDKVVRISEKRKTKARIVQEIEWMKYLKNNGVEVPSVDKVEDKTECLWTYFEFIKGTQLDVTKDSHWNGCTFEELGRILGRMHALSKNFKVSAIERPVWTSETTDVFEIRHKLSPWLKGHYNNFMNNLLLYKKTVDTFGLIHNDFHQGNIIMDQNDSLVTIDFDECSFNWFAQDLAVVFYHAYWQNSSFNDNQDYFTQEFMTHFFNGYKSENFLHEDIIKQIPIFLKLREIFLYQLFITKWDLNNLGNWQQYTLDNLNDNIKGNKPYAGVSDFSIYV</sequence>
<gene>
    <name evidence="3" type="ORF">WAK64_16285</name>
</gene>
<comment type="similarity">
    <text evidence="1">Belongs to the pseudomonas-type ThrB family.</text>
</comment>
<dbReference type="EMBL" id="JBBAXC010000014">
    <property type="protein sequence ID" value="MEI5908607.1"/>
    <property type="molecule type" value="Genomic_DNA"/>
</dbReference>
<dbReference type="Pfam" id="PF01636">
    <property type="entry name" value="APH"/>
    <property type="match status" value="1"/>
</dbReference>
<evidence type="ECO:0000256" key="1">
    <source>
        <dbReference type="ARBA" id="ARBA00038240"/>
    </source>
</evidence>
<dbReference type="InterPro" id="IPR050249">
    <property type="entry name" value="Pseudomonas-type_ThrB"/>
</dbReference>
<keyword evidence="4" id="KW-1185">Reference proteome</keyword>
<reference evidence="3 4" key="1">
    <citation type="journal article" date="2018" name="J. Microbiol.">
        <title>Bacillus spongiae sp. nov., isolated from sponge of Jeju Island.</title>
        <authorList>
            <person name="Lee G.E."/>
            <person name="Im W.T."/>
            <person name="Park J.S."/>
        </authorList>
    </citation>
    <scope>NUCLEOTIDE SEQUENCE [LARGE SCALE GENOMIC DNA]</scope>
    <source>
        <strain evidence="3 4">135PIL107-10</strain>
    </source>
</reference>
<proteinExistence type="inferred from homology"/>
<protein>
    <submittedName>
        <fullName evidence="3">Phosphotransferase</fullName>
    </submittedName>
</protein>
<dbReference type="RefSeq" id="WP_336588054.1">
    <property type="nucleotide sequence ID" value="NZ_JBBAXC010000014.1"/>
</dbReference>
<dbReference type="Gene3D" id="3.90.1200.10">
    <property type="match status" value="1"/>
</dbReference>
<organism evidence="3 4">
    <name type="scientific">Bacillus spongiae</name>
    <dbReference type="NCBI Taxonomy" id="2683610"/>
    <lineage>
        <taxon>Bacteria</taxon>
        <taxon>Bacillati</taxon>
        <taxon>Bacillota</taxon>
        <taxon>Bacilli</taxon>
        <taxon>Bacillales</taxon>
        <taxon>Bacillaceae</taxon>
        <taxon>Bacillus</taxon>
    </lineage>
</organism>
<evidence type="ECO:0000259" key="2">
    <source>
        <dbReference type="Pfam" id="PF01636"/>
    </source>
</evidence>
<dbReference type="SUPFAM" id="SSF56112">
    <property type="entry name" value="Protein kinase-like (PK-like)"/>
    <property type="match status" value="1"/>
</dbReference>
<dbReference type="PANTHER" id="PTHR21064">
    <property type="entry name" value="AMINOGLYCOSIDE PHOSPHOTRANSFERASE DOMAIN-CONTAINING PROTEIN-RELATED"/>
    <property type="match status" value="1"/>
</dbReference>
<accession>A0ABU8HHG6</accession>
<name>A0ABU8HHG6_9BACI</name>
<dbReference type="InterPro" id="IPR002575">
    <property type="entry name" value="Aminoglycoside_PTrfase"/>
</dbReference>